<name>A0A2K2DSI1_BRADI</name>
<dbReference type="EnsemblPlants" id="PNT77236">
    <property type="protein sequence ID" value="PNT77236"/>
    <property type="gene ID" value="BRADI_1g59792v3"/>
</dbReference>
<evidence type="ECO:0000313" key="4">
    <source>
        <dbReference type="Proteomes" id="UP000008810"/>
    </source>
</evidence>
<reference evidence="2" key="2">
    <citation type="submission" date="2017-06" db="EMBL/GenBank/DDBJ databases">
        <title>WGS assembly of Brachypodium distachyon.</title>
        <authorList>
            <consortium name="The International Brachypodium Initiative"/>
            <person name="Lucas S."/>
            <person name="Harmon-Smith M."/>
            <person name="Lail K."/>
            <person name="Tice H."/>
            <person name="Grimwood J."/>
            <person name="Bruce D."/>
            <person name="Barry K."/>
            <person name="Shu S."/>
            <person name="Lindquist E."/>
            <person name="Wang M."/>
            <person name="Pitluck S."/>
            <person name="Vogel J.P."/>
            <person name="Garvin D.F."/>
            <person name="Mockler T.C."/>
            <person name="Schmutz J."/>
            <person name="Rokhsar D."/>
            <person name="Bevan M.W."/>
        </authorList>
    </citation>
    <scope>NUCLEOTIDE SEQUENCE</scope>
    <source>
        <strain evidence="2">Bd21</strain>
    </source>
</reference>
<evidence type="ECO:0000313" key="2">
    <source>
        <dbReference type="EMBL" id="PNT77236.1"/>
    </source>
</evidence>
<feature type="compositionally biased region" description="Pro residues" evidence="1">
    <location>
        <begin position="110"/>
        <end position="119"/>
    </location>
</feature>
<organism evidence="2">
    <name type="scientific">Brachypodium distachyon</name>
    <name type="common">Purple false brome</name>
    <name type="synonym">Trachynia distachya</name>
    <dbReference type="NCBI Taxonomy" id="15368"/>
    <lineage>
        <taxon>Eukaryota</taxon>
        <taxon>Viridiplantae</taxon>
        <taxon>Streptophyta</taxon>
        <taxon>Embryophyta</taxon>
        <taxon>Tracheophyta</taxon>
        <taxon>Spermatophyta</taxon>
        <taxon>Magnoliopsida</taxon>
        <taxon>Liliopsida</taxon>
        <taxon>Poales</taxon>
        <taxon>Poaceae</taxon>
        <taxon>BOP clade</taxon>
        <taxon>Pooideae</taxon>
        <taxon>Stipodae</taxon>
        <taxon>Brachypodieae</taxon>
        <taxon>Brachypodium</taxon>
    </lineage>
</organism>
<gene>
    <name evidence="2" type="ORF">BRADI_1g59792v3</name>
</gene>
<dbReference type="AlphaFoldDB" id="A0A2K2DSI1"/>
<feature type="compositionally biased region" description="Pro residues" evidence="1">
    <location>
        <begin position="84"/>
        <end position="95"/>
    </location>
</feature>
<dbReference type="Proteomes" id="UP000008810">
    <property type="component" value="Chromosome 1"/>
</dbReference>
<evidence type="ECO:0000256" key="1">
    <source>
        <dbReference type="SAM" id="MobiDB-lite"/>
    </source>
</evidence>
<dbReference type="Gramene" id="PNT77236">
    <property type="protein sequence ID" value="PNT77236"/>
    <property type="gene ID" value="BRADI_1g59792v3"/>
</dbReference>
<sequence>MKTWVSDRLARFVPSFHSITSTAPRSHAAAILDLRPLSSCLSTTGLASAPICFSDVPPGHLPHALDRRHAFVGTDRRRPRSSTPAPPFLPPPPPRWSFAIPSGEHFHLPSPAPPRPPNPLGHTTPAQTPQIPLFHFHHARCRRLDL</sequence>
<protein>
    <submittedName>
        <fullName evidence="2 3">Uncharacterized protein</fullName>
    </submittedName>
</protein>
<dbReference type="InParanoid" id="A0A2K2DSI1"/>
<reference evidence="3" key="3">
    <citation type="submission" date="2018-08" db="UniProtKB">
        <authorList>
            <consortium name="EnsemblPlants"/>
        </authorList>
    </citation>
    <scope>IDENTIFICATION</scope>
    <source>
        <strain evidence="3">cv. Bd21</strain>
    </source>
</reference>
<proteinExistence type="predicted"/>
<evidence type="ECO:0000313" key="3">
    <source>
        <dbReference type="EnsemblPlants" id="PNT77236"/>
    </source>
</evidence>
<reference evidence="2 3" key="1">
    <citation type="journal article" date="2010" name="Nature">
        <title>Genome sequencing and analysis of the model grass Brachypodium distachyon.</title>
        <authorList>
            <consortium name="International Brachypodium Initiative"/>
        </authorList>
    </citation>
    <scope>NUCLEOTIDE SEQUENCE [LARGE SCALE GENOMIC DNA]</scope>
    <source>
        <strain evidence="2 3">Bd21</strain>
    </source>
</reference>
<feature type="region of interest" description="Disordered" evidence="1">
    <location>
        <begin position="72"/>
        <end position="128"/>
    </location>
</feature>
<dbReference type="EMBL" id="CM000880">
    <property type="protein sequence ID" value="PNT77236.1"/>
    <property type="molecule type" value="Genomic_DNA"/>
</dbReference>
<accession>A0A2K2DSI1</accession>
<keyword evidence="4" id="KW-1185">Reference proteome</keyword>